<dbReference type="PANTHER" id="PTHR34276">
    <property type="entry name" value="MINI-RIBONUCLEASE 3"/>
    <property type="match status" value="1"/>
</dbReference>
<feature type="domain" description="RNase III" evidence="7">
    <location>
        <begin position="13"/>
        <end position="110"/>
    </location>
</feature>
<dbReference type="InterPro" id="IPR008226">
    <property type="entry name" value="Mini3_fam"/>
</dbReference>
<keyword evidence="5 6" id="KW-0378">Hydrolase</keyword>
<dbReference type="Gene3D" id="1.10.1520.10">
    <property type="entry name" value="Ribonuclease III domain"/>
    <property type="match status" value="1"/>
</dbReference>
<evidence type="ECO:0000313" key="8">
    <source>
        <dbReference type="EMBL" id="MBK6087118.1"/>
    </source>
</evidence>
<evidence type="ECO:0000256" key="1">
    <source>
        <dbReference type="ARBA" id="ARBA00022517"/>
    </source>
</evidence>
<dbReference type="EMBL" id="JAEQMG010000010">
    <property type="protein sequence ID" value="MBK6087118.1"/>
    <property type="molecule type" value="Genomic_DNA"/>
</dbReference>
<organism evidence="8 9">
    <name type="scientific">Ruminococcus difficilis</name>
    <dbReference type="NCBI Taxonomy" id="2763069"/>
    <lineage>
        <taxon>Bacteria</taxon>
        <taxon>Bacillati</taxon>
        <taxon>Bacillota</taxon>
        <taxon>Clostridia</taxon>
        <taxon>Eubacteriales</taxon>
        <taxon>Oscillospiraceae</taxon>
        <taxon>Ruminococcus</taxon>
    </lineage>
</organism>
<evidence type="ECO:0000256" key="6">
    <source>
        <dbReference type="HAMAP-Rule" id="MF_01468"/>
    </source>
</evidence>
<sequence length="128" mass="14535">MDDKTLNSIPTLNLAFIGDGVYDLLVREYLVTHSASHVGELNKMKVDLVNCKSQAAFMKRLMEHLTEEEVEVYKRGRNAKVNSASKHSTLSDYHAATGMEALFGWLYLKGRQERINELFTLIINTITD</sequence>
<dbReference type="GO" id="GO:0005737">
    <property type="term" value="C:cytoplasm"/>
    <property type="evidence" value="ECO:0007669"/>
    <property type="project" value="UniProtKB-SubCell"/>
</dbReference>
<proteinExistence type="inferred from homology"/>
<comment type="function">
    <text evidence="6">Involved in correct processing of both the 5' and 3' ends of 23S rRNA precursor. Processes 30S rRNA precursor transcript even in absence of ribonuclease 3 (Rnc); Rnc processes 30S rRNA into smaller rRNA precursors.</text>
</comment>
<dbReference type="GO" id="GO:0019843">
    <property type="term" value="F:rRNA binding"/>
    <property type="evidence" value="ECO:0007669"/>
    <property type="project" value="UniProtKB-UniRule"/>
</dbReference>
<dbReference type="EC" id="3.1.26.-" evidence="6"/>
<comment type="subunit">
    <text evidence="6">Homodimer.</text>
</comment>
<dbReference type="HAMAP" id="MF_01468">
    <property type="entry name" value="RNase_Mini_III"/>
    <property type="match status" value="1"/>
</dbReference>
<reference evidence="8" key="1">
    <citation type="submission" date="2021-01" db="EMBL/GenBank/DDBJ databases">
        <title>Genome public.</title>
        <authorList>
            <person name="Liu C."/>
            <person name="Sun Q."/>
        </authorList>
    </citation>
    <scope>NUCLEOTIDE SEQUENCE</scope>
    <source>
        <strain evidence="8">M6</strain>
    </source>
</reference>
<keyword evidence="6" id="KW-0460">Magnesium</keyword>
<keyword evidence="4 6" id="KW-0255">Endonuclease</keyword>
<comment type="similarity">
    <text evidence="6">Belongs to the MrnC RNase family.</text>
</comment>
<dbReference type="InterPro" id="IPR036389">
    <property type="entry name" value="RNase_III_sf"/>
</dbReference>
<keyword evidence="1 6" id="KW-0690">Ribosome biogenesis</keyword>
<dbReference type="InterPro" id="IPR000999">
    <property type="entry name" value="RNase_III_dom"/>
</dbReference>
<dbReference type="SUPFAM" id="SSF69065">
    <property type="entry name" value="RNase III domain-like"/>
    <property type="match status" value="1"/>
</dbReference>
<keyword evidence="3 6" id="KW-0540">Nuclease</keyword>
<dbReference type="CDD" id="cd00593">
    <property type="entry name" value="RIBOc"/>
    <property type="match status" value="1"/>
</dbReference>
<feature type="active site" evidence="6">
    <location>
        <position position="19"/>
    </location>
</feature>
<keyword evidence="6" id="KW-0694">RNA-binding</keyword>
<accession>A0A934TYL3</accession>
<evidence type="ECO:0000256" key="5">
    <source>
        <dbReference type="ARBA" id="ARBA00022801"/>
    </source>
</evidence>
<dbReference type="Proteomes" id="UP000633365">
    <property type="component" value="Unassembled WGS sequence"/>
</dbReference>
<comment type="cofactor">
    <cofactor evidence="6">
        <name>Mg(2+)</name>
        <dbReference type="ChEBI" id="CHEBI:18420"/>
    </cofactor>
</comment>
<dbReference type="PANTHER" id="PTHR34276:SF1">
    <property type="entry name" value="MINI-RIBONUCLEASE 3"/>
    <property type="match status" value="1"/>
</dbReference>
<dbReference type="GO" id="GO:0006364">
    <property type="term" value="P:rRNA processing"/>
    <property type="evidence" value="ECO:0007669"/>
    <property type="project" value="UniProtKB-UniRule"/>
</dbReference>
<keyword evidence="6" id="KW-0963">Cytoplasm</keyword>
<gene>
    <name evidence="6" type="primary">mrnC</name>
    <name evidence="8" type="ORF">JKK62_00345</name>
</gene>
<dbReference type="Pfam" id="PF00636">
    <property type="entry name" value="Ribonuclease_3"/>
    <property type="match status" value="1"/>
</dbReference>
<keyword evidence="9" id="KW-1185">Reference proteome</keyword>
<dbReference type="AlphaFoldDB" id="A0A934TYL3"/>
<evidence type="ECO:0000256" key="4">
    <source>
        <dbReference type="ARBA" id="ARBA00022759"/>
    </source>
</evidence>
<name>A0A934TYL3_9FIRM</name>
<keyword evidence="2 6" id="KW-0698">rRNA processing</keyword>
<protein>
    <recommendedName>
        <fullName evidence="6">Mini-ribonuclease 3</fullName>
        <shortName evidence="6">Mini-3</shortName>
        <shortName evidence="6">Mini-RNase 3</shortName>
        <ecNumber evidence="6">3.1.26.-</ecNumber>
    </recommendedName>
    <alternativeName>
        <fullName evidence="6">Mini-RNase III</fullName>
        <shortName evidence="6">Mini-III</shortName>
    </alternativeName>
</protein>
<comment type="caution">
    <text evidence="8">The sequence shown here is derived from an EMBL/GenBank/DDBJ whole genome shotgun (WGS) entry which is preliminary data.</text>
</comment>
<evidence type="ECO:0000313" key="9">
    <source>
        <dbReference type="Proteomes" id="UP000633365"/>
    </source>
</evidence>
<evidence type="ECO:0000256" key="2">
    <source>
        <dbReference type="ARBA" id="ARBA00022552"/>
    </source>
</evidence>
<comment type="subcellular location">
    <subcellularLocation>
        <location evidence="6">Cytoplasm</location>
    </subcellularLocation>
</comment>
<dbReference type="GO" id="GO:0004525">
    <property type="term" value="F:ribonuclease III activity"/>
    <property type="evidence" value="ECO:0007669"/>
    <property type="project" value="InterPro"/>
</dbReference>
<dbReference type="RefSeq" id="WP_186833574.1">
    <property type="nucleotide sequence ID" value="NZ_JAEQMG010000010.1"/>
</dbReference>
<dbReference type="PIRSF" id="PIRSF005520">
    <property type="entry name" value="UCP005520"/>
    <property type="match status" value="1"/>
</dbReference>
<evidence type="ECO:0000256" key="3">
    <source>
        <dbReference type="ARBA" id="ARBA00022722"/>
    </source>
</evidence>
<evidence type="ECO:0000259" key="7">
    <source>
        <dbReference type="Pfam" id="PF00636"/>
    </source>
</evidence>
<keyword evidence="6" id="KW-0699">rRNA-binding</keyword>